<evidence type="ECO:0000313" key="1">
    <source>
        <dbReference type="EMBL" id="KAF6146872.1"/>
    </source>
</evidence>
<name>A0A7J7LWD9_9MAGN</name>
<proteinExistence type="predicted"/>
<dbReference type="Proteomes" id="UP000541444">
    <property type="component" value="Unassembled WGS sequence"/>
</dbReference>
<reference evidence="1 2" key="1">
    <citation type="journal article" date="2020" name="IScience">
        <title>Genome Sequencing of the Endangered Kingdonia uniflora (Circaeasteraceae, Ranunculales) Reveals Potential Mechanisms of Evolutionary Specialization.</title>
        <authorList>
            <person name="Sun Y."/>
            <person name="Deng T."/>
            <person name="Zhang A."/>
            <person name="Moore M.J."/>
            <person name="Landis J.B."/>
            <person name="Lin N."/>
            <person name="Zhang H."/>
            <person name="Zhang X."/>
            <person name="Huang J."/>
            <person name="Zhang X."/>
            <person name="Sun H."/>
            <person name="Wang H."/>
        </authorList>
    </citation>
    <scope>NUCLEOTIDE SEQUENCE [LARGE SCALE GENOMIC DNA]</scope>
    <source>
        <strain evidence="1">TB1705</strain>
        <tissue evidence="1">Leaf</tissue>
    </source>
</reference>
<dbReference type="AlphaFoldDB" id="A0A7J7LWD9"/>
<protein>
    <submittedName>
        <fullName evidence="1">Uncharacterized protein</fullName>
    </submittedName>
</protein>
<keyword evidence="2" id="KW-1185">Reference proteome</keyword>
<gene>
    <name evidence="1" type="ORF">GIB67_018525</name>
</gene>
<accession>A0A7J7LWD9</accession>
<dbReference type="EMBL" id="JACGCM010001954">
    <property type="protein sequence ID" value="KAF6146872.1"/>
    <property type="molecule type" value="Genomic_DNA"/>
</dbReference>
<organism evidence="1 2">
    <name type="scientific">Kingdonia uniflora</name>
    <dbReference type="NCBI Taxonomy" id="39325"/>
    <lineage>
        <taxon>Eukaryota</taxon>
        <taxon>Viridiplantae</taxon>
        <taxon>Streptophyta</taxon>
        <taxon>Embryophyta</taxon>
        <taxon>Tracheophyta</taxon>
        <taxon>Spermatophyta</taxon>
        <taxon>Magnoliopsida</taxon>
        <taxon>Ranunculales</taxon>
        <taxon>Circaeasteraceae</taxon>
        <taxon>Kingdonia</taxon>
    </lineage>
</organism>
<comment type="caution">
    <text evidence="1">The sequence shown here is derived from an EMBL/GenBank/DDBJ whole genome shotgun (WGS) entry which is preliminary data.</text>
</comment>
<sequence length="69" mass="8209">MNAKYKSRNAEVITYYNNSSIWRGIQAAEHLESQHMEWVIGNGKKINFWRDCWATDIPLREYINLLAHL</sequence>
<evidence type="ECO:0000313" key="2">
    <source>
        <dbReference type="Proteomes" id="UP000541444"/>
    </source>
</evidence>